<organism evidence="1">
    <name type="scientific">bioreactor metagenome</name>
    <dbReference type="NCBI Taxonomy" id="1076179"/>
    <lineage>
        <taxon>unclassified sequences</taxon>
        <taxon>metagenomes</taxon>
        <taxon>ecological metagenomes</taxon>
    </lineage>
</organism>
<proteinExistence type="predicted"/>
<reference evidence="1" key="1">
    <citation type="submission" date="2019-08" db="EMBL/GenBank/DDBJ databases">
        <authorList>
            <person name="Kucharzyk K."/>
            <person name="Murdoch R.W."/>
            <person name="Higgins S."/>
            <person name="Loffler F."/>
        </authorList>
    </citation>
    <scope>NUCLEOTIDE SEQUENCE</scope>
</reference>
<dbReference type="AlphaFoldDB" id="A0A645E4S4"/>
<dbReference type="EMBL" id="VSSQ01042909">
    <property type="protein sequence ID" value="MPM96539.1"/>
    <property type="molecule type" value="Genomic_DNA"/>
</dbReference>
<sequence length="51" mass="5587">MSGILDKLLICRDLGIDIERFRLPRRIDRRSGGLFGVDVFEIVAGAGQLAG</sequence>
<evidence type="ECO:0000313" key="1">
    <source>
        <dbReference type="EMBL" id="MPM96539.1"/>
    </source>
</evidence>
<comment type="caution">
    <text evidence="1">The sequence shown here is derived from an EMBL/GenBank/DDBJ whole genome shotgun (WGS) entry which is preliminary data.</text>
</comment>
<gene>
    <name evidence="1" type="ORF">SDC9_143703</name>
</gene>
<accession>A0A645E4S4</accession>
<protein>
    <submittedName>
        <fullName evidence="1">Uncharacterized protein</fullName>
    </submittedName>
</protein>
<name>A0A645E4S4_9ZZZZ</name>